<dbReference type="RefSeq" id="WP_179588852.1">
    <property type="nucleotide sequence ID" value="NZ_JACBYR010000002.1"/>
</dbReference>
<dbReference type="Gene3D" id="3.40.50.1820">
    <property type="entry name" value="alpha/beta hydrolase"/>
    <property type="match status" value="1"/>
</dbReference>
<keyword evidence="4" id="KW-1185">Reference proteome</keyword>
<evidence type="ECO:0000313" key="3">
    <source>
        <dbReference type="EMBL" id="NYE84817.1"/>
    </source>
</evidence>
<dbReference type="PANTHER" id="PTHR48081:SF33">
    <property type="entry name" value="KYNURENINE FORMAMIDASE"/>
    <property type="match status" value="1"/>
</dbReference>
<reference evidence="3 4" key="1">
    <citation type="submission" date="2020-07" db="EMBL/GenBank/DDBJ databases">
        <title>Genomic Encyclopedia of Type Strains, Phase IV (KMG-V): Genome sequencing to study the core and pangenomes of soil and plant-associated prokaryotes.</title>
        <authorList>
            <person name="Whitman W."/>
        </authorList>
    </citation>
    <scope>NUCLEOTIDE SEQUENCE [LARGE SCALE GENOMIC DNA]</scope>
    <source>
        <strain evidence="3 4">SAS40</strain>
    </source>
</reference>
<organism evidence="3 4">
    <name type="scientific">Pigmentiphaga litoralis</name>
    <dbReference type="NCBI Taxonomy" id="516702"/>
    <lineage>
        <taxon>Bacteria</taxon>
        <taxon>Pseudomonadati</taxon>
        <taxon>Pseudomonadota</taxon>
        <taxon>Betaproteobacteria</taxon>
        <taxon>Burkholderiales</taxon>
        <taxon>Alcaligenaceae</taxon>
        <taxon>Pigmentiphaga</taxon>
    </lineage>
</organism>
<evidence type="ECO:0000259" key="2">
    <source>
        <dbReference type="Pfam" id="PF20434"/>
    </source>
</evidence>
<dbReference type="SUPFAM" id="SSF53474">
    <property type="entry name" value="alpha/beta-Hydrolases"/>
    <property type="match status" value="1"/>
</dbReference>
<dbReference type="Pfam" id="PF20434">
    <property type="entry name" value="BD-FAE"/>
    <property type="match status" value="1"/>
</dbReference>
<comment type="caution">
    <text evidence="3">The sequence shown here is derived from an EMBL/GenBank/DDBJ whole genome shotgun (WGS) entry which is preliminary data.</text>
</comment>
<proteinExistence type="predicted"/>
<dbReference type="GO" id="GO:0016787">
    <property type="term" value="F:hydrolase activity"/>
    <property type="evidence" value="ECO:0007669"/>
    <property type="project" value="UniProtKB-KW"/>
</dbReference>
<sequence length="312" mass="33617">MPSIDSTRVINPLEPLGSLPADQAALLESIGPIWGTDINGFRDVVFNAYTPLVSATPKEGMTMHKDLAYGASARQVLDVFQPEGAQDADVVVFVHGGAFIRGAKSSNGHIYDNVCWWFARQGCVAVNVEYRLAAEAPFPGGTEDVASAVDWVVANIASFGGNPRRVFLIGHSAGGTHVASYCFDPNHPRRAAAEVCGAILISGRLQADVLDGNPNAKAVQAYFGDDASTYALRSPATHAAHCDLPVMVVIAEYENPYLDLYGVAFVQSLCEARGKVPRFLQMRKHNHTSIVAHFDSGEELLGREILDFMRTA</sequence>
<dbReference type="InterPro" id="IPR049492">
    <property type="entry name" value="BD-FAE-like_dom"/>
</dbReference>
<evidence type="ECO:0000313" key="4">
    <source>
        <dbReference type="Proteomes" id="UP000542125"/>
    </source>
</evidence>
<evidence type="ECO:0000256" key="1">
    <source>
        <dbReference type="ARBA" id="ARBA00022801"/>
    </source>
</evidence>
<name>A0A7Y9IXC2_9BURK</name>
<dbReference type="AlphaFoldDB" id="A0A7Y9IXC2"/>
<dbReference type="EMBL" id="JACBYR010000002">
    <property type="protein sequence ID" value="NYE84817.1"/>
    <property type="molecule type" value="Genomic_DNA"/>
</dbReference>
<accession>A0A7Y9IXC2</accession>
<dbReference type="PANTHER" id="PTHR48081">
    <property type="entry name" value="AB HYDROLASE SUPERFAMILY PROTEIN C4A8.06C"/>
    <property type="match status" value="1"/>
</dbReference>
<dbReference type="Proteomes" id="UP000542125">
    <property type="component" value="Unassembled WGS sequence"/>
</dbReference>
<dbReference type="InterPro" id="IPR029058">
    <property type="entry name" value="AB_hydrolase_fold"/>
</dbReference>
<protein>
    <submittedName>
        <fullName evidence="3">Acetyl esterase/lipase</fullName>
    </submittedName>
</protein>
<dbReference type="InterPro" id="IPR050300">
    <property type="entry name" value="GDXG_lipolytic_enzyme"/>
</dbReference>
<feature type="domain" description="BD-FAE-like" evidence="2">
    <location>
        <begin position="77"/>
        <end position="180"/>
    </location>
</feature>
<dbReference type="PROSITE" id="PS00122">
    <property type="entry name" value="CARBOXYLESTERASE_B_1"/>
    <property type="match status" value="1"/>
</dbReference>
<gene>
    <name evidence="3" type="ORF">FHW18_004124</name>
</gene>
<dbReference type="InterPro" id="IPR019826">
    <property type="entry name" value="Carboxylesterase_B_AS"/>
</dbReference>
<keyword evidence="1" id="KW-0378">Hydrolase</keyword>